<organism evidence="4 5">
    <name type="scientific">Rubellimicrobium roseum</name>
    <dbReference type="NCBI Taxonomy" id="687525"/>
    <lineage>
        <taxon>Bacteria</taxon>
        <taxon>Pseudomonadati</taxon>
        <taxon>Pseudomonadota</taxon>
        <taxon>Alphaproteobacteria</taxon>
        <taxon>Rhodobacterales</taxon>
        <taxon>Roseobacteraceae</taxon>
        <taxon>Rubellimicrobium</taxon>
    </lineage>
</organism>
<feature type="transmembrane region" description="Helical" evidence="2">
    <location>
        <begin position="96"/>
        <end position="123"/>
    </location>
</feature>
<name>A0A5C4NBL6_9RHOB</name>
<keyword evidence="5" id="KW-1185">Reference proteome</keyword>
<proteinExistence type="predicted"/>
<dbReference type="OrthoDB" id="7347328at2"/>
<keyword evidence="2" id="KW-0472">Membrane</keyword>
<dbReference type="Proteomes" id="UP000305709">
    <property type="component" value="Unassembled WGS sequence"/>
</dbReference>
<comment type="caution">
    <text evidence="4">The sequence shown here is derived from an EMBL/GenBank/DDBJ whole genome shotgun (WGS) entry which is preliminary data.</text>
</comment>
<evidence type="ECO:0000313" key="4">
    <source>
        <dbReference type="EMBL" id="TNC72174.1"/>
    </source>
</evidence>
<dbReference type="RefSeq" id="WP_139081291.1">
    <property type="nucleotide sequence ID" value="NZ_VDFV01000009.1"/>
</dbReference>
<dbReference type="InterPro" id="IPR009936">
    <property type="entry name" value="DUF1468"/>
</dbReference>
<feature type="compositionally biased region" description="Basic and acidic residues" evidence="1">
    <location>
        <begin position="1"/>
        <end position="11"/>
    </location>
</feature>
<sequence length="173" mass="17886">MTGTPDHDARRPPGAAPSPRRVDRVGLIVAVGLAALSAVLFWDAARIPSTGGYAGIGPADTPRLIGLGLALLAAWAAWDAFKAPAEPAPAQDLPPILWIVGGLGLQLLLFRSAGFSIAGGILFACTAAAFGRRKLWITLPIGIVFALAVFAVFAMLLELSLPAGPLERLVFGV</sequence>
<dbReference type="AlphaFoldDB" id="A0A5C4NBL6"/>
<dbReference type="Pfam" id="PF07331">
    <property type="entry name" value="TctB"/>
    <property type="match status" value="1"/>
</dbReference>
<gene>
    <name evidence="4" type="ORF">FHG71_08960</name>
</gene>
<evidence type="ECO:0000256" key="2">
    <source>
        <dbReference type="SAM" id="Phobius"/>
    </source>
</evidence>
<feature type="domain" description="DUF1468" evidence="3">
    <location>
        <begin position="28"/>
        <end position="162"/>
    </location>
</feature>
<evidence type="ECO:0000256" key="1">
    <source>
        <dbReference type="SAM" id="MobiDB-lite"/>
    </source>
</evidence>
<evidence type="ECO:0000259" key="3">
    <source>
        <dbReference type="Pfam" id="PF07331"/>
    </source>
</evidence>
<keyword evidence="2" id="KW-1133">Transmembrane helix</keyword>
<dbReference type="EMBL" id="VDFV01000009">
    <property type="protein sequence ID" value="TNC72174.1"/>
    <property type="molecule type" value="Genomic_DNA"/>
</dbReference>
<protein>
    <submittedName>
        <fullName evidence="4">Tripartite tricarboxylate transporter TctB family protein</fullName>
    </submittedName>
</protein>
<feature type="transmembrane region" description="Helical" evidence="2">
    <location>
        <begin position="135"/>
        <end position="157"/>
    </location>
</feature>
<reference evidence="4 5" key="1">
    <citation type="submission" date="2019-06" db="EMBL/GenBank/DDBJ databases">
        <authorList>
            <person name="Jiang L."/>
        </authorList>
    </citation>
    <scope>NUCLEOTIDE SEQUENCE [LARGE SCALE GENOMIC DNA]</scope>
    <source>
        <strain evidence="4 5">YIM 48858</strain>
    </source>
</reference>
<feature type="region of interest" description="Disordered" evidence="1">
    <location>
        <begin position="1"/>
        <end position="20"/>
    </location>
</feature>
<accession>A0A5C4NBL6</accession>
<keyword evidence="2" id="KW-0812">Transmembrane</keyword>
<feature type="transmembrane region" description="Helical" evidence="2">
    <location>
        <begin position="25"/>
        <end position="44"/>
    </location>
</feature>
<evidence type="ECO:0000313" key="5">
    <source>
        <dbReference type="Proteomes" id="UP000305709"/>
    </source>
</evidence>